<dbReference type="PATRIC" id="fig|1121865.3.peg.1990"/>
<dbReference type="OrthoDB" id="9794483at2"/>
<dbReference type="eggNOG" id="COG1847">
    <property type="taxonomic scope" value="Bacteria"/>
</dbReference>
<dbReference type="Gene3D" id="3.30.1370.50">
    <property type="entry name" value="R3H-like domain"/>
    <property type="match status" value="1"/>
</dbReference>
<dbReference type="InterPro" id="IPR038247">
    <property type="entry name" value="Jag_N_dom_sf"/>
</dbReference>
<keyword evidence="4 6" id="KW-0143">Chaperone</keyword>
<dbReference type="CDD" id="cd02414">
    <property type="entry name" value="KH-II_Jag"/>
    <property type="match status" value="1"/>
</dbReference>
<dbReference type="NCBIfam" id="NF041568">
    <property type="entry name" value="Jag_EloR"/>
    <property type="match status" value="1"/>
</dbReference>
<protein>
    <recommendedName>
        <fullName evidence="6">RNA-binding protein KhpB</fullName>
    </recommendedName>
    <alternativeName>
        <fullName evidence="6">RNA-binding protein EloR</fullName>
    </alternativeName>
</protein>
<dbReference type="InterPro" id="IPR015946">
    <property type="entry name" value="KH_dom-like_a/b"/>
</dbReference>
<keyword evidence="1 6" id="KW-0963">Cytoplasm</keyword>
<dbReference type="GO" id="GO:0008360">
    <property type="term" value="P:regulation of cell shape"/>
    <property type="evidence" value="ECO:0007669"/>
    <property type="project" value="UniProtKB-KW"/>
</dbReference>
<dbReference type="SMART" id="SM01245">
    <property type="entry name" value="Jag_N"/>
    <property type="match status" value="1"/>
</dbReference>
<dbReference type="HAMAP" id="MF_00867">
    <property type="entry name" value="KhpB"/>
    <property type="match status" value="1"/>
</dbReference>
<keyword evidence="3 6" id="KW-0133">Cell shape</keyword>
<feature type="region of interest" description="Disordered" evidence="7">
    <location>
        <begin position="82"/>
        <end position="101"/>
    </location>
</feature>
<comment type="caution">
    <text evidence="6">Lacks conserved residue(s) required for the propagation of feature annotation.</text>
</comment>
<dbReference type="InterPro" id="IPR034079">
    <property type="entry name" value="R3H_KhpB"/>
</dbReference>
<dbReference type="SMART" id="SM00393">
    <property type="entry name" value="R3H"/>
    <property type="match status" value="1"/>
</dbReference>
<evidence type="ECO:0000259" key="8">
    <source>
        <dbReference type="PROSITE" id="PS51061"/>
    </source>
</evidence>
<dbReference type="GO" id="GO:0005737">
    <property type="term" value="C:cytoplasm"/>
    <property type="evidence" value="ECO:0007669"/>
    <property type="project" value="UniProtKB-SubCell"/>
</dbReference>
<keyword evidence="5 6" id="KW-0961">Cell wall biogenesis/degradation</keyword>
<evidence type="ECO:0000256" key="2">
    <source>
        <dbReference type="ARBA" id="ARBA00022884"/>
    </source>
</evidence>
<dbReference type="Pfam" id="PF13083">
    <property type="entry name" value="KH_KhpA-B"/>
    <property type="match status" value="1"/>
</dbReference>
<dbReference type="STRING" id="1121865.OMW_02042"/>
<dbReference type="Pfam" id="PF14804">
    <property type="entry name" value="Jag_N"/>
    <property type="match status" value="1"/>
</dbReference>
<evidence type="ECO:0000256" key="3">
    <source>
        <dbReference type="ARBA" id="ARBA00022960"/>
    </source>
</evidence>
<evidence type="ECO:0000313" key="9">
    <source>
        <dbReference type="EMBL" id="EOW79902.1"/>
    </source>
</evidence>
<proteinExistence type="inferred from homology"/>
<dbReference type="EMBL" id="ASWJ01000011">
    <property type="protein sequence ID" value="EOW79902.1"/>
    <property type="molecule type" value="Genomic_DNA"/>
</dbReference>
<gene>
    <name evidence="6" type="primary">khpB</name>
    <name evidence="6" type="synonym">eloR</name>
    <name evidence="9" type="ORF">I568_02253</name>
</gene>
<organism evidence="9 10">
    <name type="scientific">Enterococcus columbae DSM 7374 = ATCC 51263</name>
    <dbReference type="NCBI Taxonomy" id="1121865"/>
    <lineage>
        <taxon>Bacteria</taxon>
        <taxon>Bacillati</taxon>
        <taxon>Bacillota</taxon>
        <taxon>Bacilli</taxon>
        <taxon>Lactobacillales</taxon>
        <taxon>Enterococcaceae</taxon>
        <taxon>Enterococcus</taxon>
    </lineage>
</organism>
<comment type="function">
    <text evidence="6">A probable RNA chaperone. Forms a complex with KhpA which binds to cellular RNA and controls its expression. Plays a role in peptidoglycan (PG) homeostasis and cell length regulation.</text>
</comment>
<dbReference type="CDD" id="cd02644">
    <property type="entry name" value="R3H_jag"/>
    <property type="match status" value="1"/>
</dbReference>
<evidence type="ECO:0000256" key="1">
    <source>
        <dbReference type="ARBA" id="ARBA00022490"/>
    </source>
</evidence>
<dbReference type="Proteomes" id="UP000014113">
    <property type="component" value="Unassembled WGS sequence"/>
</dbReference>
<comment type="subcellular location">
    <subcellularLocation>
        <location evidence="6">Cytoplasm</location>
    </subcellularLocation>
</comment>
<dbReference type="InterPro" id="IPR001374">
    <property type="entry name" value="R3H_dom"/>
</dbReference>
<evidence type="ECO:0000256" key="5">
    <source>
        <dbReference type="ARBA" id="ARBA00023316"/>
    </source>
</evidence>
<evidence type="ECO:0000256" key="6">
    <source>
        <dbReference type="HAMAP-Rule" id="MF_00867"/>
    </source>
</evidence>
<name>S0KE00_9ENTE</name>
<comment type="subunit">
    <text evidence="6">Forms a complex with KhpA.</text>
</comment>
<dbReference type="InterPro" id="IPR032782">
    <property type="entry name" value="KhpB_N"/>
</dbReference>
<dbReference type="InterPro" id="IPR036867">
    <property type="entry name" value="R3H_dom_sf"/>
</dbReference>
<keyword evidence="10" id="KW-1185">Reference proteome</keyword>
<dbReference type="PANTHER" id="PTHR35800:SF1">
    <property type="entry name" value="RNA-BINDING PROTEIN KHPB"/>
    <property type="match status" value="1"/>
</dbReference>
<comment type="caution">
    <text evidence="9">The sequence shown here is derived from an EMBL/GenBank/DDBJ whole genome shotgun (WGS) entry which is preliminary data.</text>
</comment>
<dbReference type="Gene3D" id="3.30.300.20">
    <property type="match status" value="1"/>
</dbReference>
<dbReference type="PROSITE" id="PS51061">
    <property type="entry name" value="R3H"/>
    <property type="match status" value="1"/>
</dbReference>
<accession>S0KE00</accession>
<dbReference type="Gene3D" id="3.30.30.80">
    <property type="entry name" value="probable RNA-binding protein from clostridium symbiosum atcc 14940"/>
    <property type="match status" value="1"/>
</dbReference>
<dbReference type="SUPFAM" id="SSF82708">
    <property type="entry name" value="R3H domain"/>
    <property type="match status" value="1"/>
</dbReference>
<dbReference type="GO" id="GO:0009252">
    <property type="term" value="P:peptidoglycan biosynthetic process"/>
    <property type="evidence" value="ECO:0007669"/>
    <property type="project" value="UniProtKB-UniRule"/>
</dbReference>
<dbReference type="InterPro" id="IPR038008">
    <property type="entry name" value="Jag_KH"/>
</dbReference>
<feature type="domain" description="R3H" evidence="8">
    <location>
        <begin position="201"/>
        <end position="267"/>
    </location>
</feature>
<dbReference type="GO" id="GO:0071555">
    <property type="term" value="P:cell wall organization"/>
    <property type="evidence" value="ECO:0007669"/>
    <property type="project" value="UniProtKB-KW"/>
</dbReference>
<sequence>MAIYVGANVQEAIQIGLNDLNLTKEQVTIEILDEGKKGFLGMGRKNAQVKLTPKQTAVVAKEQPLSQPEAKTADKEEVAAVAEPEHKTANTASPAATEPLTTEPAVEEVVLENEGLDDEEALKKVALYLTQVTQKLGAPALVKMKREDGLIIFQLETKKQGILIGKHGKTLNALQYLVQVYVHRIATNKLSVVLNVGDYREKRQAILQRLADKTAEKVKRTGRPVFLEPMPAFERKQIHAALSKVEYVQTHSEGDEPFRYLVVEPVKTI</sequence>
<evidence type="ECO:0000313" key="10">
    <source>
        <dbReference type="Proteomes" id="UP000014113"/>
    </source>
</evidence>
<dbReference type="GO" id="GO:0003723">
    <property type="term" value="F:RNA binding"/>
    <property type="evidence" value="ECO:0007669"/>
    <property type="project" value="UniProtKB-UniRule"/>
</dbReference>
<keyword evidence="2 6" id="KW-0694">RNA-binding</keyword>
<evidence type="ECO:0000256" key="4">
    <source>
        <dbReference type="ARBA" id="ARBA00023186"/>
    </source>
</evidence>
<dbReference type="AlphaFoldDB" id="S0KE00"/>
<comment type="similarity">
    <text evidence="6">Belongs to the KhpB RNA-binding protein family.</text>
</comment>
<dbReference type="InterPro" id="IPR039247">
    <property type="entry name" value="KhpB"/>
</dbReference>
<reference evidence="9 10" key="1">
    <citation type="submission" date="2013-03" db="EMBL/GenBank/DDBJ databases">
        <title>The Genome Sequence of Enterococcus columbae ATCC_51263 (PacBio/Illumina hybrid assembly).</title>
        <authorList>
            <consortium name="The Broad Institute Genomics Platform"/>
            <consortium name="The Broad Institute Genome Sequencing Center for Infectious Disease"/>
            <person name="Earl A."/>
            <person name="Russ C."/>
            <person name="Gilmore M."/>
            <person name="Surin D."/>
            <person name="Walker B."/>
            <person name="Young S."/>
            <person name="Zeng Q."/>
            <person name="Gargeya S."/>
            <person name="Fitzgerald M."/>
            <person name="Haas B."/>
            <person name="Abouelleil A."/>
            <person name="Allen A.W."/>
            <person name="Alvarado L."/>
            <person name="Arachchi H.M."/>
            <person name="Berlin A.M."/>
            <person name="Chapman S.B."/>
            <person name="Gainer-Dewar J."/>
            <person name="Goldberg J."/>
            <person name="Griggs A."/>
            <person name="Gujja S."/>
            <person name="Hansen M."/>
            <person name="Howarth C."/>
            <person name="Imamovic A."/>
            <person name="Ireland A."/>
            <person name="Larimer J."/>
            <person name="McCowan C."/>
            <person name="Murphy C."/>
            <person name="Pearson M."/>
            <person name="Poon T.W."/>
            <person name="Priest M."/>
            <person name="Roberts A."/>
            <person name="Saif S."/>
            <person name="Shea T."/>
            <person name="Sisk P."/>
            <person name="Sykes S."/>
            <person name="Wortman J."/>
            <person name="Nusbaum C."/>
            <person name="Birren B."/>
        </authorList>
    </citation>
    <scope>NUCLEOTIDE SEQUENCE [LARGE SCALE GENOMIC DNA]</scope>
    <source>
        <strain evidence="9 10">ATCC 51263</strain>
    </source>
</reference>
<dbReference type="Pfam" id="PF01424">
    <property type="entry name" value="R3H"/>
    <property type="match status" value="1"/>
</dbReference>
<dbReference type="PANTHER" id="PTHR35800">
    <property type="entry name" value="PROTEIN JAG"/>
    <property type="match status" value="1"/>
</dbReference>
<evidence type="ECO:0000256" key="7">
    <source>
        <dbReference type="SAM" id="MobiDB-lite"/>
    </source>
</evidence>
<dbReference type="RefSeq" id="WP_016184148.1">
    <property type="nucleotide sequence ID" value="NZ_JXKI01000010.1"/>
</dbReference>
<comment type="domain">
    <text evidence="6">Has an N-terminal Jag-N domain and 2 RNA-binding domains (KH and R3H).</text>
</comment>